<dbReference type="Pfam" id="PF01804">
    <property type="entry name" value="Penicil_amidase"/>
    <property type="match status" value="1"/>
</dbReference>
<protein>
    <recommendedName>
        <fullName evidence="8">Penicillin acylase family protein</fullName>
    </recommendedName>
</protein>
<dbReference type="InterPro" id="IPR043147">
    <property type="entry name" value="Penicillin_amidase_A-knob"/>
</dbReference>
<comment type="similarity">
    <text evidence="1">Belongs to the peptidase S45 family.</text>
</comment>
<evidence type="ECO:0000256" key="2">
    <source>
        <dbReference type="ARBA" id="ARBA00022729"/>
    </source>
</evidence>
<dbReference type="Gene3D" id="1.10.439.10">
    <property type="entry name" value="Penicillin Amidohydrolase, domain 1"/>
    <property type="match status" value="1"/>
</dbReference>
<proteinExistence type="inferred from homology"/>
<evidence type="ECO:0000313" key="6">
    <source>
        <dbReference type="EMBL" id="TXS91636.1"/>
    </source>
</evidence>
<dbReference type="InterPro" id="IPR014395">
    <property type="entry name" value="Pen/GL7ACA/AHL_acylase"/>
</dbReference>
<dbReference type="PANTHER" id="PTHR34218">
    <property type="entry name" value="PEPTIDASE S45 PENICILLIN AMIDASE"/>
    <property type="match status" value="1"/>
</dbReference>
<dbReference type="Gene3D" id="3.60.20.10">
    <property type="entry name" value="Glutamine Phosphoribosylpyrophosphate, subunit 1, domain 1"/>
    <property type="match status" value="1"/>
</dbReference>
<dbReference type="InterPro" id="IPR002692">
    <property type="entry name" value="S45"/>
</dbReference>
<evidence type="ECO:0000256" key="1">
    <source>
        <dbReference type="ARBA" id="ARBA00006586"/>
    </source>
</evidence>
<name>A0A5C8ZT59_9GAMM</name>
<dbReference type="OrthoDB" id="9760084at2"/>
<dbReference type="GO" id="GO:0017000">
    <property type="term" value="P:antibiotic biosynthetic process"/>
    <property type="evidence" value="ECO:0007669"/>
    <property type="project" value="InterPro"/>
</dbReference>
<keyword evidence="4" id="KW-0865">Zymogen</keyword>
<dbReference type="InterPro" id="IPR023343">
    <property type="entry name" value="Penicillin_amidase_dom1"/>
</dbReference>
<dbReference type="SUPFAM" id="SSF56235">
    <property type="entry name" value="N-terminal nucleophile aminohydrolases (Ntn hydrolases)"/>
    <property type="match status" value="1"/>
</dbReference>
<dbReference type="PANTHER" id="PTHR34218:SF3">
    <property type="entry name" value="ACYL-HOMOSERINE LACTONE ACYLASE PVDQ"/>
    <property type="match status" value="1"/>
</dbReference>
<evidence type="ECO:0000256" key="3">
    <source>
        <dbReference type="ARBA" id="ARBA00022801"/>
    </source>
</evidence>
<sequence length="873" mass="95335">MAPVLESITSSVSSQVFRVHRQQRCVSIGAVHQTIRRKTMRHATLLPVLALSLVLTACSDSSDNSMTDNGGNPGPPVEPPLEPAGFSAEIRRTEYGIPHIKAEDWGSLGYGYGYAYSQDNFCVTMHEIALAGGRWAELTGEDIDRDLLWRFINGSRDEFKADYFDSLPQRDRDLVTGFAAGMNRYLDETGVDGLPEGENGCRGEPWVYAFDELDLMMYLRKIALQASTDQGIVRDAILAVQGPPEMQVVSVDQLGVRAGLAGDLSAVGQTIRPSEVGSNAIALGADATQSGAGMLLGNPHQPWNGSGRWYEAHLTIPGEYDAAGASLQGLPWIGIGFTRDVAWTHTVDYATRFTLYEVTLNPDNPMQYDYDGEWRDIETRTVAAEELQDDGSLVTVERTFYSTHYGLVLDLAGINPAIGGWPTFAGTLVTLRDANLDTGLRSLRQWVEKSQASNVEEYREALRHIGNPVFHEFAADRHGGMFYGQISAVPRVTQAQLDDCQTGIMAIVASVSTNAFIGLDGSRSACEWGEDPDAPAGTNVYGLDAHPQILGRGAVGNSNNSYWLSDATMPLEGFPVVFGWMGHEGNQQFLRTRITHNMIADRLAGSDGIGDAPLFSLDDMKTVMYLNRVYAAEIVLDDVLAICEDRLADLSNPLDPATREALSETCSVLASWDRKVDVDSRGAQVFTEFWGGIRDTYGSAFQNVVVSDEFWAVDFTATDPLNTPRGIDTGVAANRELVIEKLLAARQRLGDANVALDAPWGEVQFLERNGEPVPIHGGSGQMGVFGAISVDLDEGGYRNPRAGNSYIQVVTWDGSDCPIADTILTHSQSVQPTSEHYSDQTRLYAEKGWVRFPFCEEAIQAAQIGETLLLEQE</sequence>
<dbReference type="Gene3D" id="1.10.1400.10">
    <property type="match status" value="1"/>
</dbReference>
<evidence type="ECO:0008006" key="8">
    <source>
        <dbReference type="Google" id="ProtNLM"/>
    </source>
</evidence>
<dbReference type="InterPro" id="IPR043146">
    <property type="entry name" value="Penicillin_amidase_N_B-knob"/>
</dbReference>
<reference evidence="6 7" key="1">
    <citation type="submission" date="2019-08" db="EMBL/GenBank/DDBJ databases">
        <title>Parahaliea maris sp. nov., isolated from the surface seawater.</title>
        <authorList>
            <person name="Liu Y."/>
        </authorList>
    </citation>
    <scope>NUCLEOTIDE SEQUENCE [LARGE SCALE GENOMIC DNA]</scope>
    <source>
        <strain evidence="6 7">S2-26</strain>
    </source>
</reference>
<dbReference type="GO" id="GO:0016811">
    <property type="term" value="F:hydrolase activity, acting on carbon-nitrogen (but not peptide) bonds, in linear amides"/>
    <property type="evidence" value="ECO:0007669"/>
    <property type="project" value="InterPro"/>
</dbReference>
<evidence type="ECO:0000256" key="4">
    <source>
        <dbReference type="ARBA" id="ARBA00023145"/>
    </source>
</evidence>
<organism evidence="6 7">
    <name type="scientific">Parahaliea aestuarii</name>
    <dbReference type="NCBI Taxonomy" id="1852021"/>
    <lineage>
        <taxon>Bacteria</taxon>
        <taxon>Pseudomonadati</taxon>
        <taxon>Pseudomonadota</taxon>
        <taxon>Gammaproteobacteria</taxon>
        <taxon>Cellvibrionales</taxon>
        <taxon>Halieaceae</taxon>
        <taxon>Parahaliea</taxon>
    </lineage>
</organism>
<accession>A0A5C8ZT59</accession>
<keyword evidence="3" id="KW-0378">Hydrolase</keyword>
<dbReference type="Gene3D" id="2.30.120.10">
    <property type="match status" value="1"/>
</dbReference>
<evidence type="ECO:0000313" key="7">
    <source>
        <dbReference type="Proteomes" id="UP000321933"/>
    </source>
</evidence>
<dbReference type="AlphaFoldDB" id="A0A5C8ZT59"/>
<feature type="active site" description="Nucleophile" evidence="5">
    <location>
        <position position="278"/>
    </location>
</feature>
<evidence type="ECO:0000256" key="5">
    <source>
        <dbReference type="PIRSR" id="PIRSR001227-1"/>
    </source>
</evidence>
<comment type="caution">
    <text evidence="6">The sequence shown here is derived from an EMBL/GenBank/DDBJ whole genome shotgun (WGS) entry which is preliminary data.</text>
</comment>
<keyword evidence="7" id="KW-1185">Reference proteome</keyword>
<dbReference type="Proteomes" id="UP000321933">
    <property type="component" value="Unassembled WGS sequence"/>
</dbReference>
<keyword evidence="2" id="KW-0732">Signal</keyword>
<dbReference type="PIRSF" id="PIRSF001227">
    <property type="entry name" value="Pen_acylase"/>
    <property type="match status" value="1"/>
</dbReference>
<gene>
    <name evidence="6" type="ORF">FVW59_10745</name>
</gene>
<dbReference type="EMBL" id="VRYZ01000004">
    <property type="protein sequence ID" value="TXS91636.1"/>
    <property type="molecule type" value="Genomic_DNA"/>
</dbReference>
<dbReference type="InterPro" id="IPR029055">
    <property type="entry name" value="Ntn_hydrolases_N"/>
</dbReference>